<comment type="caution">
    <text evidence="1">The sequence shown here is derived from an EMBL/GenBank/DDBJ whole genome shotgun (WGS) entry which is preliminary data.</text>
</comment>
<name>A0A9W4UJW3_9PLEO</name>
<proteinExistence type="predicted"/>
<accession>A0A9W4UJW3</accession>
<organism evidence="1 2">
    <name type="scientific">Periconia digitata</name>
    <dbReference type="NCBI Taxonomy" id="1303443"/>
    <lineage>
        <taxon>Eukaryota</taxon>
        <taxon>Fungi</taxon>
        <taxon>Dikarya</taxon>
        <taxon>Ascomycota</taxon>
        <taxon>Pezizomycotina</taxon>
        <taxon>Dothideomycetes</taxon>
        <taxon>Pleosporomycetidae</taxon>
        <taxon>Pleosporales</taxon>
        <taxon>Massarineae</taxon>
        <taxon>Periconiaceae</taxon>
        <taxon>Periconia</taxon>
    </lineage>
</organism>
<evidence type="ECO:0000313" key="2">
    <source>
        <dbReference type="Proteomes" id="UP001152607"/>
    </source>
</evidence>
<gene>
    <name evidence="1" type="ORF">PDIGIT_LOCUS9122</name>
</gene>
<evidence type="ECO:0000313" key="1">
    <source>
        <dbReference type="EMBL" id="CAI6336032.1"/>
    </source>
</evidence>
<sequence>MCIIADATHVCISRKGRKELSLGIPLRSPIANINHTDNDRTSFLIADVR</sequence>
<protein>
    <submittedName>
        <fullName evidence="1">Uncharacterized protein</fullName>
    </submittedName>
</protein>
<dbReference type="AlphaFoldDB" id="A0A9W4UJW3"/>
<dbReference type="Proteomes" id="UP001152607">
    <property type="component" value="Unassembled WGS sequence"/>
</dbReference>
<reference evidence="1" key="1">
    <citation type="submission" date="2023-01" db="EMBL/GenBank/DDBJ databases">
        <authorList>
            <person name="Van Ghelder C."/>
            <person name="Rancurel C."/>
        </authorList>
    </citation>
    <scope>NUCLEOTIDE SEQUENCE</scope>
    <source>
        <strain evidence="1">CNCM I-4278</strain>
    </source>
</reference>
<dbReference type="EMBL" id="CAOQHR010000006">
    <property type="protein sequence ID" value="CAI6336032.1"/>
    <property type="molecule type" value="Genomic_DNA"/>
</dbReference>
<keyword evidence="2" id="KW-1185">Reference proteome</keyword>